<proteinExistence type="predicted"/>
<evidence type="ECO:0008006" key="3">
    <source>
        <dbReference type="Google" id="ProtNLM"/>
    </source>
</evidence>
<gene>
    <name evidence="1" type="ORF">RMS29_26680</name>
</gene>
<evidence type="ECO:0000313" key="2">
    <source>
        <dbReference type="Proteomes" id="UP001277561"/>
    </source>
</evidence>
<sequence>MRKPIAQRIKELEERKRSLQSRLDRQERAQETRRKILLGSFVLERLAQDGDGDTGDQCDLRQWLTAQLPAFLVRDADRALFADLLEEFRMGQGYGVADGNARRSNEYLQHANGSQADVIRDKES</sequence>
<dbReference type="EMBL" id="JAVRAD010000024">
    <property type="protein sequence ID" value="MDX8332789.1"/>
    <property type="molecule type" value="Genomic_DNA"/>
</dbReference>
<organism evidence="1 2">
    <name type="scientific">Agrobacterium rosae</name>
    <dbReference type="NCBI Taxonomy" id="1972867"/>
    <lineage>
        <taxon>Bacteria</taxon>
        <taxon>Pseudomonadati</taxon>
        <taxon>Pseudomonadota</taxon>
        <taxon>Alphaproteobacteria</taxon>
        <taxon>Hyphomicrobiales</taxon>
        <taxon>Rhizobiaceae</taxon>
        <taxon>Rhizobium/Agrobacterium group</taxon>
        <taxon>Agrobacterium</taxon>
    </lineage>
</organism>
<protein>
    <recommendedName>
        <fullName evidence="3">Mobilization protein</fullName>
    </recommendedName>
</protein>
<name>A0ABU4W686_9HYPH</name>
<comment type="caution">
    <text evidence="1">The sequence shown here is derived from an EMBL/GenBank/DDBJ whole genome shotgun (WGS) entry which is preliminary data.</text>
</comment>
<dbReference type="Proteomes" id="UP001277561">
    <property type="component" value="Unassembled WGS sequence"/>
</dbReference>
<evidence type="ECO:0000313" key="1">
    <source>
        <dbReference type="EMBL" id="MDX8332789.1"/>
    </source>
</evidence>
<dbReference type="RefSeq" id="WP_320188847.1">
    <property type="nucleotide sequence ID" value="NZ_CP192765.1"/>
</dbReference>
<accession>A0ABU4W686</accession>
<reference evidence="1" key="1">
    <citation type="journal article" date="2023" name="Phytobiomes J">
        <title>Deciphering the key players within the bacterial microbiota associated with aerial crown gall tumors on rhododendron: Insights into the gallobiome.</title>
        <authorList>
            <person name="Kuzmanovic N."/>
            <person name="Nesme J."/>
            <person name="Wolf J."/>
            <person name="Neumann-Schaal M."/>
            <person name="Petersen J."/>
            <person name="Fernandez-Gnecco G."/>
            <person name="Sproeer C."/>
            <person name="Bunk B."/>
            <person name="Overmann J."/>
            <person name="Sorensen S.J."/>
            <person name="Idczak E."/>
            <person name="Smalla K."/>
        </authorList>
    </citation>
    <scope>NUCLEOTIDE SEQUENCE [LARGE SCALE GENOMIC DNA]</scope>
    <source>
        <strain evidence="1">Rho-14.1</strain>
    </source>
</reference>
<keyword evidence="2" id="KW-1185">Reference proteome</keyword>